<dbReference type="InterPro" id="IPR019740">
    <property type="entry name" value="Pyridox_Oxase_CS"/>
</dbReference>
<keyword evidence="5" id="KW-0285">Flavoprotein</keyword>
<protein>
    <recommendedName>
        <fullName evidence="4">pyridoxal 5'-phosphate synthase</fullName>
        <ecNumber evidence="4">1.4.3.5</ecNumber>
    </recommendedName>
</protein>
<dbReference type="InterPro" id="IPR019576">
    <property type="entry name" value="Pyridoxamine_oxidase_dimer_C"/>
</dbReference>
<dbReference type="InterPro" id="IPR011576">
    <property type="entry name" value="Pyridox_Oxase_N"/>
</dbReference>
<evidence type="ECO:0000259" key="9">
    <source>
        <dbReference type="Pfam" id="PF01243"/>
    </source>
</evidence>
<reference evidence="11" key="1">
    <citation type="submission" date="2021-01" db="EMBL/GenBank/DDBJ databases">
        <authorList>
            <person name="Kaushik A."/>
        </authorList>
    </citation>
    <scope>NUCLEOTIDE SEQUENCE</scope>
    <source>
        <strain evidence="11">Type strain: AG8-Rh-89/</strain>
    </source>
</reference>
<comment type="pathway">
    <text evidence="2">Cofactor metabolism; pyridoxal 5'-phosphate salvage; pyridoxal 5'-phosphate from pyridoxamine 5'-phosphate: step 1/1.</text>
</comment>
<dbReference type="NCBIfam" id="NF004231">
    <property type="entry name" value="PRK05679.1"/>
    <property type="match status" value="1"/>
</dbReference>
<evidence type="ECO:0000313" key="12">
    <source>
        <dbReference type="Proteomes" id="UP000663850"/>
    </source>
</evidence>
<keyword evidence="7" id="KW-0560">Oxidoreductase</keyword>
<dbReference type="GO" id="GO:0008615">
    <property type="term" value="P:pyridoxine biosynthetic process"/>
    <property type="evidence" value="ECO:0007669"/>
    <property type="project" value="InterPro"/>
</dbReference>
<dbReference type="AlphaFoldDB" id="A0A8H3D3I0"/>
<evidence type="ECO:0000256" key="8">
    <source>
        <dbReference type="SAM" id="MobiDB-lite"/>
    </source>
</evidence>
<proteinExistence type="inferred from homology"/>
<dbReference type="PANTHER" id="PTHR10851:SF0">
    <property type="entry name" value="PYRIDOXINE-5'-PHOSPHATE OXIDASE"/>
    <property type="match status" value="1"/>
</dbReference>
<dbReference type="Pfam" id="PF10590">
    <property type="entry name" value="PNP_phzG_C"/>
    <property type="match status" value="1"/>
</dbReference>
<organism evidence="11 12">
    <name type="scientific">Rhizoctonia solani</name>
    <dbReference type="NCBI Taxonomy" id="456999"/>
    <lineage>
        <taxon>Eukaryota</taxon>
        <taxon>Fungi</taxon>
        <taxon>Dikarya</taxon>
        <taxon>Basidiomycota</taxon>
        <taxon>Agaricomycotina</taxon>
        <taxon>Agaricomycetes</taxon>
        <taxon>Cantharellales</taxon>
        <taxon>Ceratobasidiaceae</taxon>
        <taxon>Rhizoctonia</taxon>
    </lineage>
</organism>
<dbReference type="HAMAP" id="MF_01629">
    <property type="entry name" value="PdxH"/>
    <property type="match status" value="1"/>
</dbReference>
<evidence type="ECO:0000256" key="1">
    <source>
        <dbReference type="ARBA" id="ARBA00001917"/>
    </source>
</evidence>
<keyword evidence="6" id="KW-0288">FMN</keyword>
<evidence type="ECO:0000256" key="6">
    <source>
        <dbReference type="ARBA" id="ARBA00022643"/>
    </source>
</evidence>
<gene>
    <name evidence="11" type="ORF">RDB_LOCUS101307</name>
</gene>
<comment type="caution">
    <text evidence="11">The sequence shown here is derived from an EMBL/GenBank/DDBJ whole genome shotgun (WGS) entry which is preliminary data.</text>
</comment>
<dbReference type="Proteomes" id="UP000663850">
    <property type="component" value="Unassembled WGS sequence"/>
</dbReference>
<dbReference type="SUPFAM" id="SSF50475">
    <property type="entry name" value="FMN-binding split barrel"/>
    <property type="match status" value="1"/>
</dbReference>
<feature type="compositionally biased region" description="Low complexity" evidence="8">
    <location>
        <begin position="23"/>
        <end position="33"/>
    </location>
</feature>
<dbReference type="PROSITE" id="PS01064">
    <property type="entry name" value="PYRIDOX_OXIDASE"/>
    <property type="match status" value="1"/>
</dbReference>
<dbReference type="InterPro" id="IPR000659">
    <property type="entry name" value="Pyridox_Oxase"/>
</dbReference>
<evidence type="ECO:0000256" key="3">
    <source>
        <dbReference type="ARBA" id="ARBA00005037"/>
    </source>
</evidence>
<dbReference type="Pfam" id="PF01243">
    <property type="entry name" value="PNPOx_N"/>
    <property type="match status" value="1"/>
</dbReference>
<sequence>MNLDISADDPEKLRVTSHAQYKSPSRLSPSSVLPNPIDQFKEWFKAASLPHPDQPQKSVVQEPEAMALSTCVEGIPSTRFVLLKQADPRGFVFYTNYESRKSRELHANPYASIAFYWREVYRQVRVVGKIEKVTASESDEYFASRPVGSRMGAWASPQSSVVQEGELDKRLAEVEKRFEGPDGSNIPRPEFWGGWRIVPHEIEFWQGQPSRLHDRVRYSRKPGEDTEWVIERLGP</sequence>
<feature type="domain" description="Pyridoxamine 5'-phosphate oxidase N-terminal" evidence="9">
    <location>
        <begin position="57"/>
        <end position="162"/>
    </location>
</feature>
<evidence type="ECO:0000313" key="11">
    <source>
        <dbReference type="EMBL" id="CAE6505917.1"/>
    </source>
</evidence>
<name>A0A8H3D3I0_9AGAM</name>
<dbReference type="GO" id="GO:0004733">
    <property type="term" value="F:pyridoxamine phosphate oxidase activity"/>
    <property type="evidence" value="ECO:0007669"/>
    <property type="project" value="UniProtKB-EC"/>
</dbReference>
<dbReference type="NCBIfam" id="TIGR00558">
    <property type="entry name" value="pdxH"/>
    <property type="match status" value="1"/>
</dbReference>
<evidence type="ECO:0000256" key="2">
    <source>
        <dbReference type="ARBA" id="ARBA00004738"/>
    </source>
</evidence>
<dbReference type="InterPro" id="IPR012349">
    <property type="entry name" value="Split_barrel_FMN-bd"/>
</dbReference>
<feature type="region of interest" description="Disordered" evidence="8">
    <location>
        <begin position="1"/>
        <end position="33"/>
    </location>
</feature>
<evidence type="ECO:0000256" key="5">
    <source>
        <dbReference type="ARBA" id="ARBA00022630"/>
    </source>
</evidence>
<dbReference type="Gene3D" id="2.30.110.10">
    <property type="entry name" value="Electron Transport, Fmn-binding Protein, Chain A"/>
    <property type="match status" value="1"/>
</dbReference>
<accession>A0A8H3D3I0</accession>
<dbReference type="EC" id="1.4.3.5" evidence="4"/>
<evidence type="ECO:0000256" key="4">
    <source>
        <dbReference type="ARBA" id="ARBA00012801"/>
    </source>
</evidence>
<comment type="pathway">
    <text evidence="3">Cofactor metabolism; pyridoxal 5'-phosphate salvage; pyridoxal 5'-phosphate from pyridoxine 5'-phosphate: step 1/1.</text>
</comment>
<feature type="domain" description="Pyridoxine 5'-phosphate oxidase dimerisation C-terminal" evidence="10">
    <location>
        <begin position="192"/>
        <end position="235"/>
    </location>
</feature>
<evidence type="ECO:0000259" key="10">
    <source>
        <dbReference type="Pfam" id="PF10590"/>
    </source>
</evidence>
<dbReference type="EMBL" id="CAJMWZ010005416">
    <property type="protein sequence ID" value="CAE6505917.1"/>
    <property type="molecule type" value="Genomic_DNA"/>
</dbReference>
<dbReference type="GO" id="GO:0010181">
    <property type="term" value="F:FMN binding"/>
    <property type="evidence" value="ECO:0007669"/>
    <property type="project" value="InterPro"/>
</dbReference>
<dbReference type="PIRSF" id="PIRSF000190">
    <property type="entry name" value="Pyd_amn-ph_oxd"/>
    <property type="match status" value="1"/>
</dbReference>
<dbReference type="UniPathway" id="UPA01068">
    <property type="reaction ID" value="UER00304"/>
</dbReference>
<dbReference type="PANTHER" id="PTHR10851">
    <property type="entry name" value="PYRIDOXINE-5-PHOSPHATE OXIDASE"/>
    <property type="match status" value="1"/>
</dbReference>
<evidence type="ECO:0000256" key="7">
    <source>
        <dbReference type="ARBA" id="ARBA00023002"/>
    </source>
</evidence>
<comment type="cofactor">
    <cofactor evidence="1">
        <name>FMN</name>
        <dbReference type="ChEBI" id="CHEBI:58210"/>
    </cofactor>
</comment>